<feature type="transmembrane region" description="Helical" evidence="12">
    <location>
        <begin position="33"/>
        <end position="57"/>
    </location>
</feature>
<evidence type="ECO:0000256" key="7">
    <source>
        <dbReference type="ARBA" id="ARBA00023122"/>
    </source>
</evidence>
<gene>
    <name evidence="16" type="ORF">HCG48_07795</name>
</gene>
<keyword evidence="8 10" id="KW-0472">Membrane</keyword>
<evidence type="ECO:0000256" key="4">
    <source>
        <dbReference type="ARBA" id="ARBA00022692"/>
    </source>
</evidence>
<dbReference type="KEGG" id="oxy:HCG48_07795"/>
<evidence type="ECO:0000313" key="16">
    <source>
        <dbReference type="EMBL" id="QIZ73653.1"/>
    </source>
</evidence>
<dbReference type="InterPro" id="IPR046342">
    <property type="entry name" value="CBS_dom_sf"/>
</dbReference>
<dbReference type="PANTHER" id="PTHR43099:SF2">
    <property type="entry name" value="UPF0053 PROTEIN YRKA"/>
    <property type="match status" value="1"/>
</dbReference>
<keyword evidence="4 10" id="KW-0812">Transmembrane</keyword>
<dbReference type="Pfam" id="PF01595">
    <property type="entry name" value="CNNM"/>
    <property type="match status" value="1"/>
</dbReference>
<comment type="subcellular location">
    <subcellularLocation>
        <location evidence="1">Cell membrane</location>
        <topology evidence="1">Multi-pass membrane protein</topology>
    </subcellularLocation>
</comment>
<proteinExistence type="inferred from homology"/>
<dbReference type="GO" id="GO:0005886">
    <property type="term" value="C:plasma membrane"/>
    <property type="evidence" value="ECO:0007669"/>
    <property type="project" value="UniProtKB-SubCell"/>
</dbReference>
<evidence type="ECO:0000256" key="6">
    <source>
        <dbReference type="ARBA" id="ARBA00022989"/>
    </source>
</evidence>
<dbReference type="InterPro" id="IPR044751">
    <property type="entry name" value="Ion_transp-like_CBS"/>
</dbReference>
<name>A0A6H1U6J1_9CYAN</name>
<feature type="region of interest" description="Disordered" evidence="11">
    <location>
        <begin position="467"/>
        <end position="544"/>
    </location>
</feature>
<evidence type="ECO:0000256" key="10">
    <source>
        <dbReference type="PROSITE-ProRule" id="PRU01193"/>
    </source>
</evidence>
<dbReference type="PROSITE" id="PS51371">
    <property type="entry name" value="CBS"/>
    <property type="match status" value="1"/>
</dbReference>
<keyword evidence="5" id="KW-0677">Repeat</keyword>
<organism evidence="16 17">
    <name type="scientific">Oxynema aestuarii AP17</name>
    <dbReference type="NCBI Taxonomy" id="2064643"/>
    <lineage>
        <taxon>Bacteria</taxon>
        <taxon>Bacillati</taxon>
        <taxon>Cyanobacteriota</taxon>
        <taxon>Cyanophyceae</taxon>
        <taxon>Oscillatoriophycideae</taxon>
        <taxon>Oscillatoriales</taxon>
        <taxon>Oscillatoriaceae</taxon>
        <taxon>Oxynema</taxon>
        <taxon>Oxynema aestuarii</taxon>
    </lineage>
</organism>
<sequence length="544" mass="60812">MLALVAVLFGASVVSQAQVPLGVSETQPDLFWRLLSVFALIAINAFFVTAEFSMVYVRRSRINQLADGGDLQAKTVQHLQRHIDRLLSTTQLGITLSSLALGWIAENTMAVVVVAGVRGLPLSTEVSDVLAHSIAIPVAFFMVAYLQIVLGELCPKSMAMLYAEQLARLLGPPSLAIARFFNPFIWILNQSTRFLLRLFGIRYSGQGWYNRVTPEELQLIIATERESIGLEAEERELLNNVFEFGDVCASEVMIPRTSIRAIAYNAKFQNLLDEVVESGHSRYPAIGESLDDIRGIIYFKELAEPLARGILHPDSSIEPWIRPARFVPEYTPLSELLPMMQRSRRSMVTVVDEFGGTAGLVTINDLVAEIIGENPEAENPEALTLQMIDDRTFLVQAQLHLEEVNELLNLELPLIDEYQTLGGFVIYQFQKIPQQGETLHYDNLEFTVVSAEGPRLNQIRIYRHEVSATPTPVDTPESFDEPLPEPTPESESQSQSPVNPPTVLDWTFDEEERPQPPADSSLDFDLGEESDSSDRPDDADRRTE</sequence>
<evidence type="ECO:0000256" key="12">
    <source>
        <dbReference type="SAM" id="Phobius"/>
    </source>
</evidence>
<dbReference type="GO" id="GO:0050660">
    <property type="term" value="F:flavin adenine dinucleotide binding"/>
    <property type="evidence" value="ECO:0007669"/>
    <property type="project" value="InterPro"/>
</dbReference>
<feature type="transmembrane region" description="Helical" evidence="12">
    <location>
        <begin position="129"/>
        <end position="148"/>
    </location>
</feature>
<dbReference type="Proteomes" id="UP000500857">
    <property type="component" value="Chromosome"/>
</dbReference>
<dbReference type="InterPro" id="IPR016169">
    <property type="entry name" value="FAD-bd_PCMH_sub2"/>
</dbReference>
<evidence type="ECO:0000256" key="1">
    <source>
        <dbReference type="ARBA" id="ARBA00004651"/>
    </source>
</evidence>
<dbReference type="SUPFAM" id="SSF54631">
    <property type="entry name" value="CBS-domain pair"/>
    <property type="match status" value="1"/>
</dbReference>
<protein>
    <submittedName>
        <fullName evidence="16">HlyC/CorC family transporter</fullName>
    </submittedName>
</protein>
<evidence type="ECO:0000256" key="13">
    <source>
        <dbReference type="SAM" id="SignalP"/>
    </source>
</evidence>
<dbReference type="Pfam" id="PF00571">
    <property type="entry name" value="CBS"/>
    <property type="match status" value="1"/>
</dbReference>
<feature type="signal peptide" evidence="13">
    <location>
        <begin position="1"/>
        <end position="17"/>
    </location>
</feature>
<dbReference type="InterPro" id="IPR051676">
    <property type="entry name" value="UPF0053_domain"/>
</dbReference>
<keyword evidence="3" id="KW-1003">Cell membrane</keyword>
<feature type="domain" description="CBS" evidence="14">
    <location>
        <begin position="320"/>
        <end position="376"/>
    </location>
</feature>
<evidence type="ECO:0000256" key="3">
    <source>
        <dbReference type="ARBA" id="ARBA00022475"/>
    </source>
</evidence>
<feature type="domain" description="CNNM transmembrane" evidence="15">
    <location>
        <begin position="26"/>
        <end position="234"/>
    </location>
</feature>
<comment type="similarity">
    <text evidence="2">Belongs to the UPF0053 family.</text>
</comment>
<keyword evidence="17" id="KW-1185">Reference proteome</keyword>
<dbReference type="PANTHER" id="PTHR43099">
    <property type="entry name" value="UPF0053 PROTEIN YRKA"/>
    <property type="match status" value="1"/>
</dbReference>
<dbReference type="InterPro" id="IPR036318">
    <property type="entry name" value="FAD-bd_PCMH-like_sf"/>
</dbReference>
<dbReference type="InterPro" id="IPR000644">
    <property type="entry name" value="CBS_dom"/>
</dbReference>
<reference evidence="16 17" key="1">
    <citation type="submission" date="2020-04" db="EMBL/GenBank/DDBJ databases">
        <authorList>
            <person name="Basu S."/>
            <person name="Maruthanayagam V."/>
            <person name="Chakraborty S."/>
            <person name="Pramanik A."/>
            <person name="Mukherjee J."/>
            <person name="Brink B."/>
        </authorList>
    </citation>
    <scope>NUCLEOTIDE SEQUENCE [LARGE SCALE GENOMIC DNA]</scope>
    <source>
        <strain evidence="16 17">AP17</strain>
    </source>
</reference>
<dbReference type="SUPFAM" id="SSF56176">
    <property type="entry name" value="FAD-binding/transporter-associated domain-like"/>
    <property type="match status" value="1"/>
</dbReference>
<evidence type="ECO:0000256" key="8">
    <source>
        <dbReference type="ARBA" id="ARBA00023136"/>
    </source>
</evidence>
<feature type="chain" id="PRO_5026104307" evidence="13">
    <location>
        <begin position="18"/>
        <end position="544"/>
    </location>
</feature>
<evidence type="ECO:0000259" key="14">
    <source>
        <dbReference type="PROSITE" id="PS51371"/>
    </source>
</evidence>
<accession>A0A6H1U6J1</accession>
<dbReference type="EMBL" id="CP051167">
    <property type="protein sequence ID" value="QIZ73653.1"/>
    <property type="molecule type" value="Genomic_DNA"/>
</dbReference>
<dbReference type="InterPro" id="IPR002550">
    <property type="entry name" value="CNNM"/>
</dbReference>
<keyword evidence="13" id="KW-0732">Signal</keyword>
<keyword evidence="6 10" id="KW-1133">Transmembrane helix</keyword>
<evidence type="ECO:0000256" key="11">
    <source>
        <dbReference type="SAM" id="MobiDB-lite"/>
    </source>
</evidence>
<evidence type="ECO:0000256" key="2">
    <source>
        <dbReference type="ARBA" id="ARBA00006337"/>
    </source>
</evidence>
<feature type="compositionally biased region" description="Basic and acidic residues" evidence="11">
    <location>
        <begin position="532"/>
        <end position="544"/>
    </location>
</feature>
<feature type="transmembrane region" description="Helical" evidence="12">
    <location>
        <begin position="169"/>
        <end position="188"/>
    </location>
</feature>
<keyword evidence="7 9" id="KW-0129">CBS domain</keyword>
<evidence type="ECO:0000259" key="15">
    <source>
        <dbReference type="PROSITE" id="PS51846"/>
    </source>
</evidence>
<feature type="transmembrane region" description="Helical" evidence="12">
    <location>
        <begin position="92"/>
        <end position="117"/>
    </location>
</feature>
<dbReference type="Gene3D" id="3.30.465.10">
    <property type="match status" value="1"/>
</dbReference>
<dbReference type="CDD" id="cd04590">
    <property type="entry name" value="CBS_pair_CorC_HlyC_assoc"/>
    <property type="match status" value="1"/>
</dbReference>
<dbReference type="Pfam" id="PF03471">
    <property type="entry name" value="CorC_HlyC"/>
    <property type="match status" value="1"/>
</dbReference>
<evidence type="ECO:0000256" key="9">
    <source>
        <dbReference type="PROSITE-ProRule" id="PRU00703"/>
    </source>
</evidence>
<dbReference type="Gene3D" id="3.10.580.10">
    <property type="entry name" value="CBS-domain"/>
    <property type="match status" value="1"/>
</dbReference>
<evidence type="ECO:0000313" key="17">
    <source>
        <dbReference type="Proteomes" id="UP000500857"/>
    </source>
</evidence>
<dbReference type="InterPro" id="IPR005170">
    <property type="entry name" value="Transptr-assoc_dom"/>
</dbReference>
<dbReference type="AlphaFoldDB" id="A0A6H1U6J1"/>
<evidence type="ECO:0000256" key="5">
    <source>
        <dbReference type="ARBA" id="ARBA00022737"/>
    </source>
</evidence>
<dbReference type="SMART" id="SM01091">
    <property type="entry name" value="CorC_HlyC"/>
    <property type="match status" value="1"/>
</dbReference>
<dbReference type="PROSITE" id="PS51846">
    <property type="entry name" value="CNNM"/>
    <property type="match status" value="1"/>
</dbReference>